<keyword evidence="4" id="KW-1185">Reference proteome</keyword>
<protein>
    <submittedName>
        <fullName evidence="3">Uncharacterized protein</fullName>
    </submittedName>
</protein>
<feature type="region of interest" description="Disordered" evidence="1">
    <location>
        <begin position="213"/>
        <end position="271"/>
    </location>
</feature>
<comment type="caution">
    <text evidence="3">The sequence shown here is derived from an EMBL/GenBank/DDBJ whole genome shotgun (WGS) entry which is preliminary data.</text>
</comment>
<dbReference type="EMBL" id="CAKOGP040001446">
    <property type="protein sequence ID" value="CAJ1945508.1"/>
    <property type="molecule type" value="Genomic_DNA"/>
</dbReference>
<keyword evidence="2" id="KW-0472">Membrane</keyword>
<feature type="compositionally biased region" description="Low complexity" evidence="1">
    <location>
        <begin position="246"/>
        <end position="271"/>
    </location>
</feature>
<proteinExistence type="predicted"/>
<evidence type="ECO:0000313" key="4">
    <source>
        <dbReference type="Proteomes" id="UP001295423"/>
    </source>
</evidence>
<keyword evidence="2" id="KW-1133">Transmembrane helix</keyword>
<keyword evidence="2" id="KW-0812">Transmembrane</keyword>
<evidence type="ECO:0000256" key="2">
    <source>
        <dbReference type="SAM" id="Phobius"/>
    </source>
</evidence>
<feature type="transmembrane region" description="Helical" evidence="2">
    <location>
        <begin position="51"/>
        <end position="75"/>
    </location>
</feature>
<gene>
    <name evidence="3" type="ORF">CYCCA115_LOCUS9652</name>
</gene>
<dbReference type="Proteomes" id="UP001295423">
    <property type="component" value="Unassembled WGS sequence"/>
</dbReference>
<name>A0AAD2FKN0_9STRA</name>
<feature type="region of interest" description="Disordered" evidence="1">
    <location>
        <begin position="115"/>
        <end position="201"/>
    </location>
</feature>
<reference evidence="3" key="1">
    <citation type="submission" date="2023-08" db="EMBL/GenBank/DDBJ databases">
        <authorList>
            <person name="Audoor S."/>
            <person name="Bilcke G."/>
        </authorList>
    </citation>
    <scope>NUCLEOTIDE SEQUENCE</scope>
</reference>
<dbReference type="AlphaFoldDB" id="A0AAD2FKN0"/>
<sequence length="417" mass="47387">MTSYGTQSHYSDQRFAAIDGSVGDFPPLYSDLPFSRRKKYGRNSDNDAIKWAMRCVLASPVLVLCLWTVGAFVFANKHVSTNNSASAQMMKQRQAQMVPQSPQMMMLPQQLPLQQQQPLQQQPVMMMSQQAGQPLQMQQAGQPLQMQQEQPQMQQQQQQPVMMMSQQEAHPMQQTQEQPVMQQVQEAAQPMQLQQEQPAMQLQQEQPLMQQTMQEQPVMQRGRKNKNQRPGAMHQRPLPHYPSPPQQQQQQQQQIQQQQPLQVQQQQQQPPQVLYYEPSQAMANGKLEAPMTVYDLNGNPIPLQALRGAQIFMEPPTPQQVMAPQRGISTQDIQKWGESTSQDQSIIVATVAVMALLVGAISARRMRSRNVLSSCIENEALEDDVAYDTAYTTNKDNSYYNTFASGGWKGDLEKFDV</sequence>
<organism evidence="3 4">
    <name type="scientific">Cylindrotheca closterium</name>
    <dbReference type="NCBI Taxonomy" id="2856"/>
    <lineage>
        <taxon>Eukaryota</taxon>
        <taxon>Sar</taxon>
        <taxon>Stramenopiles</taxon>
        <taxon>Ochrophyta</taxon>
        <taxon>Bacillariophyta</taxon>
        <taxon>Bacillariophyceae</taxon>
        <taxon>Bacillariophycidae</taxon>
        <taxon>Bacillariales</taxon>
        <taxon>Bacillariaceae</taxon>
        <taxon>Cylindrotheca</taxon>
    </lineage>
</organism>
<accession>A0AAD2FKN0</accession>
<evidence type="ECO:0000313" key="3">
    <source>
        <dbReference type="EMBL" id="CAJ1945508.1"/>
    </source>
</evidence>
<evidence type="ECO:0000256" key="1">
    <source>
        <dbReference type="SAM" id="MobiDB-lite"/>
    </source>
</evidence>